<evidence type="ECO:0000259" key="4">
    <source>
        <dbReference type="Pfam" id="PF02576"/>
    </source>
</evidence>
<dbReference type="Gene3D" id="3.30.300.70">
    <property type="entry name" value="RimP-like superfamily, N-terminal"/>
    <property type="match status" value="1"/>
</dbReference>
<dbReference type="Pfam" id="PF17384">
    <property type="entry name" value="DUF150_C"/>
    <property type="match status" value="1"/>
</dbReference>
<name>A0ABW1IMB2_9BACL</name>
<feature type="domain" description="Ribosome maturation factor RimP C-terminal" evidence="5">
    <location>
        <begin position="88"/>
        <end position="154"/>
    </location>
</feature>
<evidence type="ECO:0000256" key="3">
    <source>
        <dbReference type="HAMAP-Rule" id="MF_01077"/>
    </source>
</evidence>
<dbReference type="Gene3D" id="2.30.30.180">
    <property type="entry name" value="Ribosome maturation factor RimP, C-terminal domain"/>
    <property type="match status" value="1"/>
</dbReference>
<dbReference type="SUPFAM" id="SSF74942">
    <property type="entry name" value="YhbC-like, C-terminal domain"/>
    <property type="match status" value="1"/>
</dbReference>
<keyword evidence="1 3" id="KW-0963">Cytoplasm</keyword>
<dbReference type="HAMAP" id="MF_01077">
    <property type="entry name" value="RimP"/>
    <property type="match status" value="1"/>
</dbReference>
<protein>
    <recommendedName>
        <fullName evidence="3">Ribosome maturation factor RimP</fullName>
    </recommendedName>
</protein>
<evidence type="ECO:0000313" key="6">
    <source>
        <dbReference type="EMBL" id="MFC5986210.1"/>
    </source>
</evidence>
<dbReference type="PANTHER" id="PTHR33867:SF1">
    <property type="entry name" value="RIBOSOME MATURATION FACTOR RIMP"/>
    <property type="match status" value="1"/>
</dbReference>
<dbReference type="EMBL" id="JBHSQV010000036">
    <property type="protein sequence ID" value="MFC5986210.1"/>
    <property type="molecule type" value="Genomic_DNA"/>
</dbReference>
<dbReference type="InterPro" id="IPR003728">
    <property type="entry name" value="Ribosome_maturation_RimP"/>
</dbReference>
<comment type="function">
    <text evidence="3">Required for maturation of 30S ribosomal subunits.</text>
</comment>
<evidence type="ECO:0000313" key="7">
    <source>
        <dbReference type="Proteomes" id="UP001596250"/>
    </source>
</evidence>
<dbReference type="RefSeq" id="WP_379893538.1">
    <property type="nucleotide sequence ID" value="NZ_CBCSCT010000001.1"/>
</dbReference>
<accession>A0ABW1IMB2</accession>
<dbReference type="InterPro" id="IPR035956">
    <property type="entry name" value="RimP_N_sf"/>
</dbReference>
<comment type="caution">
    <text evidence="6">The sequence shown here is derived from an EMBL/GenBank/DDBJ whole genome shotgun (WGS) entry which is preliminary data.</text>
</comment>
<comment type="similarity">
    <text evidence="3">Belongs to the RimP family.</text>
</comment>
<gene>
    <name evidence="3 6" type="primary">rimP</name>
    <name evidence="6" type="ORF">ACFPXP_07155</name>
</gene>
<dbReference type="NCBIfam" id="NF000928">
    <property type="entry name" value="PRK00092.1-2"/>
    <property type="match status" value="1"/>
</dbReference>
<sequence length="154" mass="17540">MGQQTIKAKVEQMVQPFLEEHGFELVDIEYVKEGANRFLRIFVDKEDGIDIEDCGRISEFMSAKLDEEDPIPDAYFLEVSSPGAERPLKKPRDFERSIGKYVLVTTYEPIDGQKEFEGTLTAYQADEHLVVKVGKKDIQIPLDKVGNARLAIQF</sequence>
<keyword evidence="7" id="KW-1185">Reference proteome</keyword>
<dbReference type="CDD" id="cd01734">
    <property type="entry name" value="YlxS_C"/>
    <property type="match status" value="1"/>
</dbReference>
<organism evidence="6 7">
    <name type="scientific">Marinicrinis lubricantis</name>
    <dbReference type="NCBI Taxonomy" id="2086470"/>
    <lineage>
        <taxon>Bacteria</taxon>
        <taxon>Bacillati</taxon>
        <taxon>Bacillota</taxon>
        <taxon>Bacilli</taxon>
        <taxon>Bacillales</taxon>
        <taxon>Paenibacillaceae</taxon>
    </lineage>
</organism>
<proteinExistence type="inferred from homology"/>
<dbReference type="Pfam" id="PF02576">
    <property type="entry name" value="RimP_N"/>
    <property type="match status" value="1"/>
</dbReference>
<dbReference type="InterPro" id="IPR028989">
    <property type="entry name" value="RimP_N"/>
</dbReference>
<evidence type="ECO:0000259" key="5">
    <source>
        <dbReference type="Pfam" id="PF17384"/>
    </source>
</evidence>
<keyword evidence="2 3" id="KW-0690">Ribosome biogenesis</keyword>
<dbReference type="InterPro" id="IPR028998">
    <property type="entry name" value="RimP_C"/>
</dbReference>
<feature type="domain" description="Ribosome maturation factor RimP N-terminal" evidence="4">
    <location>
        <begin position="13"/>
        <end position="85"/>
    </location>
</feature>
<evidence type="ECO:0000256" key="2">
    <source>
        <dbReference type="ARBA" id="ARBA00022517"/>
    </source>
</evidence>
<evidence type="ECO:0000256" key="1">
    <source>
        <dbReference type="ARBA" id="ARBA00022490"/>
    </source>
</evidence>
<dbReference type="SUPFAM" id="SSF75420">
    <property type="entry name" value="YhbC-like, N-terminal domain"/>
    <property type="match status" value="1"/>
</dbReference>
<dbReference type="Proteomes" id="UP001596250">
    <property type="component" value="Unassembled WGS sequence"/>
</dbReference>
<dbReference type="InterPro" id="IPR036847">
    <property type="entry name" value="RimP_C_sf"/>
</dbReference>
<comment type="subcellular location">
    <subcellularLocation>
        <location evidence="3">Cytoplasm</location>
    </subcellularLocation>
</comment>
<dbReference type="PANTHER" id="PTHR33867">
    <property type="entry name" value="RIBOSOME MATURATION FACTOR RIMP"/>
    <property type="match status" value="1"/>
</dbReference>
<reference evidence="7" key="1">
    <citation type="journal article" date="2019" name="Int. J. Syst. Evol. Microbiol.">
        <title>The Global Catalogue of Microorganisms (GCM) 10K type strain sequencing project: providing services to taxonomists for standard genome sequencing and annotation.</title>
        <authorList>
            <consortium name="The Broad Institute Genomics Platform"/>
            <consortium name="The Broad Institute Genome Sequencing Center for Infectious Disease"/>
            <person name="Wu L."/>
            <person name="Ma J."/>
        </authorList>
    </citation>
    <scope>NUCLEOTIDE SEQUENCE [LARGE SCALE GENOMIC DNA]</scope>
    <source>
        <strain evidence="7">CCM 8749</strain>
    </source>
</reference>